<keyword evidence="3" id="KW-1185">Reference proteome</keyword>
<name>A0A409WE09_9AGAR</name>
<accession>A0A409WE09</accession>
<dbReference type="AlphaFoldDB" id="A0A409WE09"/>
<dbReference type="EMBL" id="NHTK01005536">
    <property type="protein sequence ID" value="PPQ76762.1"/>
    <property type="molecule type" value="Genomic_DNA"/>
</dbReference>
<dbReference type="InParanoid" id="A0A409WE09"/>
<reference evidence="2 3" key="1">
    <citation type="journal article" date="2018" name="Evol. Lett.">
        <title>Horizontal gene cluster transfer increased hallucinogenic mushroom diversity.</title>
        <authorList>
            <person name="Reynolds H.T."/>
            <person name="Vijayakumar V."/>
            <person name="Gluck-Thaler E."/>
            <person name="Korotkin H.B."/>
            <person name="Matheny P.B."/>
            <person name="Slot J.C."/>
        </authorList>
    </citation>
    <scope>NUCLEOTIDE SEQUENCE [LARGE SCALE GENOMIC DNA]</scope>
    <source>
        <strain evidence="2 3">2629</strain>
    </source>
</reference>
<evidence type="ECO:0000313" key="2">
    <source>
        <dbReference type="EMBL" id="PPQ76762.1"/>
    </source>
</evidence>
<evidence type="ECO:0000256" key="1">
    <source>
        <dbReference type="SAM" id="Coils"/>
    </source>
</evidence>
<keyword evidence="1" id="KW-0175">Coiled coil</keyword>
<dbReference type="Proteomes" id="UP000284842">
    <property type="component" value="Unassembled WGS sequence"/>
</dbReference>
<protein>
    <submittedName>
        <fullName evidence="2">Uncharacterized protein</fullName>
    </submittedName>
</protein>
<evidence type="ECO:0000313" key="3">
    <source>
        <dbReference type="Proteomes" id="UP000284842"/>
    </source>
</evidence>
<feature type="coiled-coil region" evidence="1">
    <location>
        <begin position="40"/>
        <end position="67"/>
    </location>
</feature>
<gene>
    <name evidence="2" type="ORF">CVT24_012283</name>
</gene>
<organism evidence="2 3">
    <name type="scientific">Panaeolus cyanescens</name>
    <dbReference type="NCBI Taxonomy" id="181874"/>
    <lineage>
        <taxon>Eukaryota</taxon>
        <taxon>Fungi</taxon>
        <taxon>Dikarya</taxon>
        <taxon>Basidiomycota</taxon>
        <taxon>Agaricomycotina</taxon>
        <taxon>Agaricomycetes</taxon>
        <taxon>Agaricomycetidae</taxon>
        <taxon>Agaricales</taxon>
        <taxon>Agaricineae</taxon>
        <taxon>Galeropsidaceae</taxon>
        <taxon>Panaeolus</taxon>
    </lineage>
</organism>
<proteinExistence type="predicted"/>
<sequence>MSKKKSSGIETHADKLKARREYYQRNIDMERYRSREYYKRKKETETAAEAEIRKEKHREAAARYRSTYRKQICIREWERRLKVKAKKQMDADEAEYQAFMAGEFDEK</sequence>
<comment type="caution">
    <text evidence="2">The sequence shown here is derived from an EMBL/GenBank/DDBJ whole genome shotgun (WGS) entry which is preliminary data.</text>
</comment>